<dbReference type="GO" id="GO:0005549">
    <property type="term" value="F:odorant binding"/>
    <property type="evidence" value="ECO:0007669"/>
    <property type="project" value="InterPro"/>
</dbReference>
<organism evidence="11 12">
    <name type="scientific">Nasonia vitripennis</name>
    <name type="common">Parasitic wasp</name>
    <dbReference type="NCBI Taxonomy" id="7425"/>
    <lineage>
        <taxon>Eukaryota</taxon>
        <taxon>Metazoa</taxon>
        <taxon>Ecdysozoa</taxon>
        <taxon>Arthropoda</taxon>
        <taxon>Hexapoda</taxon>
        <taxon>Insecta</taxon>
        <taxon>Pterygota</taxon>
        <taxon>Neoptera</taxon>
        <taxon>Endopterygota</taxon>
        <taxon>Hymenoptera</taxon>
        <taxon>Apocrita</taxon>
        <taxon>Proctotrupomorpha</taxon>
        <taxon>Chalcidoidea</taxon>
        <taxon>Pteromalidae</taxon>
        <taxon>Pteromalinae</taxon>
        <taxon>Nasonia</taxon>
    </lineage>
</organism>
<dbReference type="CTD" id="5574818"/>
<keyword evidence="5 10" id="KW-0552">Olfaction</keyword>
<dbReference type="InterPro" id="IPR004117">
    <property type="entry name" value="7tm6_olfct_rcpt"/>
</dbReference>
<feature type="transmembrane region" description="Helical" evidence="10">
    <location>
        <begin position="129"/>
        <end position="151"/>
    </location>
</feature>
<dbReference type="PANTHER" id="PTHR21137:SF35">
    <property type="entry name" value="ODORANT RECEPTOR 19A-RELATED"/>
    <property type="match status" value="1"/>
</dbReference>
<evidence type="ECO:0000256" key="5">
    <source>
        <dbReference type="ARBA" id="ARBA00022725"/>
    </source>
</evidence>
<dbReference type="SMR" id="A0A7M6USD6"/>
<dbReference type="EnsemblMetazoa" id="NM_001190548">
    <property type="protein sequence ID" value="NP_001177477"/>
    <property type="gene ID" value="GeneID_100463044"/>
</dbReference>
<name>A0A7M6USD6_NASVI</name>
<dbReference type="FunCoup" id="A0A7M6USD6">
    <property type="interactions" value="108"/>
</dbReference>
<comment type="subcellular location">
    <subcellularLocation>
        <location evidence="1 10">Cell membrane</location>
        <topology evidence="1 10">Multi-pass membrane protein</topology>
    </subcellularLocation>
</comment>
<evidence type="ECO:0000313" key="12">
    <source>
        <dbReference type="Proteomes" id="UP000002358"/>
    </source>
</evidence>
<accession>A0A7M6USD6</accession>
<comment type="caution">
    <text evidence="10">Lacks conserved residue(s) required for the propagation of feature annotation.</text>
</comment>
<evidence type="ECO:0000256" key="1">
    <source>
        <dbReference type="ARBA" id="ARBA00004651"/>
    </source>
</evidence>
<keyword evidence="4 10" id="KW-0812">Transmembrane</keyword>
<evidence type="ECO:0000256" key="9">
    <source>
        <dbReference type="ARBA" id="ARBA00023224"/>
    </source>
</evidence>
<dbReference type="InParanoid" id="A0A7M6USD6"/>
<dbReference type="GO" id="GO:0004984">
    <property type="term" value="F:olfactory receptor activity"/>
    <property type="evidence" value="ECO:0007669"/>
    <property type="project" value="InterPro"/>
</dbReference>
<dbReference type="Proteomes" id="UP000002358">
    <property type="component" value="Chromosome 5"/>
</dbReference>
<dbReference type="GeneID" id="100463044"/>
<keyword evidence="3 10" id="KW-0716">Sensory transduction</keyword>
<proteinExistence type="inferred from homology"/>
<keyword evidence="9 10" id="KW-0807">Transducer</keyword>
<dbReference type="KEGG" id="nvi:100463044"/>
<dbReference type="GO" id="GO:0007165">
    <property type="term" value="P:signal transduction"/>
    <property type="evidence" value="ECO:0007669"/>
    <property type="project" value="UniProtKB-KW"/>
</dbReference>
<feature type="transmembrane region" description="Helical" evidence="10">
    <location>
        <begin position="293"/>
        <end position="317"/>
    </location>
</feature>
<keyword evidence="6 10" id="KW-1133">Transmembrane helix</keyword>
<dbReference type="PANTHER" id="PTHR21137">
    <property type="entry name" value="ODORANT RECEPTOR"/>
    <property type="match status" value="1"/>
</dbReference>
<reference evidence="11" key="1">
    <citation type="submission" date="2021-01" db="UniProtKB">
        <authorList>
            <consortium name="EnsemblMetazoa"/>
        </authorList>
    </citation>
    <scope>IDENTIFICATION</scope>
</reference>
<keyword evidence="8 10" id="KW-0675">Receptor</keyword>
<feature type="transmembrane region" description="Helical" evidence="10">
    <location>
        <begin position="69"/>
        <end position="93"/>
    </location>
</feature>
<evidence type="ECO:0000256" key="2">
    <source>
        <dbReference type="ARBA" id="ARBA00022475"/>
    </source>
</evidence>
<dbReference type="Pfam" id="PF02949">
    <property type="entry name" value="7tm_6"/>
    <property type="match status" value="1"/>
</dbReference>
<evidence type="ECO:0000256" key="8">
    <source>
        <dbReference type="ARBA" id="ARBA00023170"/>
    </source>
</evidence>
<feature type="transmembrane region" description="Helical" evidence="10">
    <location>
        <begin position="263"/>
        <end position="287"/>
    </location>
</feature>
<dbReference type="AlphaFoldDB" id="A0A7M6USD6"/>
<feature type="transmembrane region" description="Helical" evidence="10">
    <location>
        <begin position="39"/>
        <end position="57"/>
    </location>
</feature>
<evidence type="ECO:0000256" key="10">
    <source>
        <dbReference type="RuleBase" id="RU351113"/>
    </source>
</evidence>
<dbReference type="OrthoDB" id="7540137at2759"/>
<keyword evidence="12" id="KW-1185">Reference proteome</keyword>
<evidence type="ECO:0000256" key="7">
    <source>
        <dbReference type="ARBA" id="ARBA00023136"/>
    </source>
</evidence>
<dbReference type="GO" id="GO:0005886">
    <property type="term" value="C:plasma membrane"/>
    <property type="evidence" value="ECO:0007669"/>
    <property type="project" value="UniProtKB-SubCell"/>
</dbReference>
<feature type="transmembrane region" description="Helical" evidence="10">
    <location>
        <begin position="186"/>
        <end position="210"/>
    </location>
</feature>
<evidence type="ECO:0000256" key="3">
    <source>
        <dbReference type="ARBA" id="ARBA00022606"/>
    </source>
</evidence>
<comment type="similarity">
    <text evidence="10">Belongs to the insect chemoreceptor superfamily. Heteromeric odorant receptor channel (TC 1.A.69) family.</text>
</comment>
<evidence type="ECO:0000313" key="11">
    <source>
        <dbReference type="EnsemblMetazoa" id="NP_001177477"/>
    </source>
</evidence>
<sequence length="397" mass="45308">MMANNNKLGFDESVGVTRWTMNVIGLWTLDERRDLQTRFRSLLPAFLILFFIVIPQTRKATLAHDDLNLMLEILTTADIIEGICLLKIFGLWYNKADLKKLVIQISEDWTHTNNDEQGIMWSNARLSKFVCLFCISSSSGSVLTHAIVFLVTNVGANETRSLFLISQFPFNTQHSPVYEIVCFCQFAGALLSTFIFSSFDGFFVFSILHFSSQLSNLNIRIRSLTEKTSGDKCQFVESLKSVVKHHQHLISYTDIIEYNFNKIFLVQIFATSIVLCLQGYQFVMIISESGTKLLTSLIFILVFTTGNVLSLFMYCYIAEIIRNESQRLLRAVYEMKWYTLPAKDSCLLLIVMCRLKMPVEITVGKFAPFSLEYFASVVKTSVGYLSVLLAVRNKIND</sequence>
<evidence type="ECO:0000256" key="4">
    <source>
        <dbReference type="ARBA" id="ARBA00022692"/>
    </source>
</evidence>
<dbReference type="RefSeq" id="NP_001177477.1">
    <property type="nucleotide sequence ID" value="NM_001190548.1"/>
</dbReference>
<keyword evidence="7 10" id="KW-0472">Membrane</keyword>
<keyword evidence="2" id="KW-1003">Cell membrane</keyword>
<protein>
    <recommendedName>
        <fullName evidence="10">Odorant receptor</fullName>
    </recommendedName>
</protein>
<evidence type="ECO:0000256" key="6">
    <source>
        <dbReference type="ARBA" id="ARBA00022989"/>
    </source>
</evidence>